<gene>
    <name evidence="2" type="ORF">MARA_49680</name>
</gene>
<protein>
    <recommendedName>
        <fullName evidence="1">NAD(P)-binding domain-containing protein</fullName>
    </recommendedName>
</protein>
<evidence type="ECO:0000313" key="3">
    <source>
        <dbReference type="Proteomes" id="UP000467428"/>
    </source>
</evidence>
<dbReference type="Gene3D" id="3.40.50.720">
    <property type="entry name" value="NAD(P)-binding Rossmann-like Domain"/>
    <property type="match status" value="1"/>
</dbReference>
<dbReference type="InterPro" id="IPR016040">
    <property type="entry name" value="NAD(P)-bd_dom"/>
</dbReference>
<keyword evidence="3" id="KW-1185">Reference proteome</keyword>
<feature type="domain" description="NAD(P)-binding" evidence="1">
    <location>
        <begin position="13"/>
        <end position="120"/>
    </location>
</feature>
<accession>A0A7I7S4V3</accession>
<dbReference type="KEGG" id="marz:MARA_49680"/>
<dbReference type="InterPro" id="IPR051207">
    <property type="entry name" value="ComplexI_NDUFA9_subunit"/>
</dbReference>
<dbReference type="GO" id="GO:0044877">
    <property type="term" value="F:protein-containing complex binding"/>
    <property type="evidence" value="ECO:0007669"/>
    <property type="project" value="TreeGrafter"/>
</dbReference>
<name>A0A7I7S4V3_9MYCO</name>
<evidence type="ECO:0000259" key="1">
    <source>
        <dbReference type="Pfam" id="PF13460"/>
    </source>
</evidence>
<dbReference type="SUPFAM" id="SSF51735">
    <property type="entry name" value="NAD(P)-binding Rossmann-fold domains"/>
    <property type="match status" value="1"/>
</dbReference>
<dbReference type="AlphaFoldDB" id="A0A7I7S4V3"/>
<evidence type="ECO:0000313" key="2">
    <source>
        <dbReference type="EMBL" id="BBY51500.1"/>
    </source>
</evidence>
<dbReference type="RefSeq" id="WP_235887287.1">
    <property type="nucleotide sequence ID" value="NZ_AP022593.1"/>
</dbReference>
<dbReference type="InterPro" id="IPR036291">
    <property type="entry name" value="NAD(P)-bd_dom_sf"/>
</dbReference>
<dbReference type="EMBL" id="AP022593">
    <property type="protein sequence ID" value="BBY51500.1"/>
    <property type="molecule type" value="Genomic_DNA"/>
</dbReference>
<dbReference type="PANTHER" id="PTHR12126">
    <property type="entry name" value="NADH-UBIQUINONE OXIDOREDUCTASE 39 KDA SUBUNIT-RELATED"/>
    <property type="match status" value="1"/>
</dbReference>
<organism evidence="2 3">
    <name type="scientific">Mycolicibacterium arabiense</name>
    <dbReference type="NCBI Taxonomy" id="1286181"/>
    <lineage>
        <taxon>Bacteria</taxon>
        <taxon>Bacillati</taxon>
        <taxon>Actinomycetota</taxon>
        <taxon>Actinomycetes</taxon>
        <taxon>Mycobacteriales</taxon>
        <taxon>Mycobacteriaceae</taxon>
        <taxon>Mycolicibacterium</taxon>
    </lineage>
</organism>
<geneLocation type="plasmid" evidence="3">
    <name>pjcm18538 dna</name>
</geneLocation>
<reference evidence="2 3" key="1">
    <citation type="journal article" date="2019" name="Emerg. Microbes Infect.">
        <title>Comprehensive subspecies identification of 175 nontuberculous mycobacteria species based on 7547 genomic profiles.</title>
        <authorList>
            <person name="Matsumoto Y."/>
            <person name="Kinjo T."/>
            <person name="Motooka D."/>
            <person name="Nabeya D."/>
            <person name="Jung N."/>
            <person name="Uechi K."/>
            <person name="Horii T."/>
            <person name="Iida T."/>
            <person name="Fujita J."/>
            <person name="Nakamura S."/>
        </authorList>
    </citation>
    <scope>NUCLEOTIDE SEQUENCE [LARGE SCALE GENOMIC DNA]</scope>
    <source>
        <strain evidence="2 3">JCM 18538</strain>
    </source>
</reference>
<dbReference type="Proteomes" id="UP000467428">
    <property type="component" value="Chromosome"/>
</dbReference>
<proteinExistence type="predicted"/>
<dbReference type="Pfam" id="PF13460">
    <property type="entry name" value="NAD_binding_10"/>
    <property type="match status" value="1"/>
</dbReference>
<sequence length="327" mass="35234">MSDVNARRCLVTGATGYVGGNLVPELLDRGHTVRALARTPGKLDDTPWRNRIEVAKGDLGDPDSLTEAFTDVDVVYYLVHSMGTSKDFEREEAMSADNVVVAAKRAGVQRIVYLSGLHPPNTADLSKHLRSRTAVGDKLIASGIETLVLQAGIVVGSGSASFEMIRHLTDRLPVMTAPKWVHNKIQPIAIGDVLYYLAEAAVADVPESRTWDVGCPDVLEYGDAMQVYADAAGLRRRLIVGVPFLTPTIASWWVGLVTPIPSGLARPLVHSLECDAIMHEHDIDAVIPPPPGGLTPYVQSVKEALEQDGTAGVRGRKSIMRFSSPTA</sequence>
<dbReference type="PANTHER" id="PTHR12126:SF11">
    <property type="entry name" value="NADH DEHYDROGENASE [UBIQUINONE] 1 ALPHA SUBCOMPLEX SUBUNIT 9, MITOCHONDRIAL"/>
    <property type="match status" value="1"/>
</dbReference>